<keyword evidence="1" id="KW-0472">Membrane</keyword>
<feature type="transmembrane region" description="Helical" evidence="1">
    <location>
        <begin position="95"/>
        <end position="125"/>
    </location>
</feature>
<organism evidence="2 3">
    <name type="scientific">Candidatus Ryanbacteria bacterium RIFCSPLOWO2_01_FULL_48_26</name>
    <dbReference type="NCBI Taxonomy" id="1802126"/>
    <lineage>
        <taxon>Bacteria</taxon>
        <taxon>Candidatus Ryaniibacteriota</taxon>
    </lineage>
</organism>
<dbReference type="Pfam" id="PF12679">
    <property type="entry name" value="ABC2_membrane_2"/>
    <property type="match status" value="1"/>
</dbReference>
<comment type="caution">
    <text evidence="2">The sequence shown here is derived from an EMBL/GenBank/DDBJ whole genome shotgun (WGS) entry which is preliminary data.</text>
</comment>
<evidence type="ECO:0008006" key="4">
    <source>
        <dbReference type="Google" id="ProtNLM"/>
    </source>
</evidence>
<proteinExistence type="predicted"/>
<name>A0A1G2GY74_9BACT</name>
<accession>A0A1G2GY74</accession>
<dbReference type="AlphaFoldDB" id="A0A1G2GY74"/>
<dbReference type="Proteomes" id="UP000179106">
    <property type="component" value="Unassembled WGS sequence"/>
</dbReference>
<feature type="transmembrane region" description="Helical" evidence="1">
    <location>
        <begin position="145"/>
        <end position="173"/>
    </location>
</feature>
<dbReference type="GO" id="GO:0005886">
    <property type="term" value="C:plasma membrane"/>
    <property type="evidence" value="ECO:0007669"/>
    <property type="project" value="UniProtKB-SubCell"/>
</dbReference>
<dbReference type="STRING" id="1802126.A3B25_01570"/>
<sequence length="252" mass="28089">MRVIFVIAKNTFREAVRDKILYAIVGFAVLFILSSLFIAQLARGDIVPVKSFGLAGIYIFGLIAAIFLGSSIIYKEIERRTLYFILSKPVSRSQIIIGKFFGLLAAVALITITMTIVYECVVFYQSGSFDYVSIIAMIFQIMEEAIFIALLIFLSSIVAPLISTTCAIVIFFVGHITTSALAEAELVGGISYKFIAFVYYVFPNLDKFDLRSFAVHNIPVPRSLGIIAFGYALLYSCALLYCAHLLFKRREL</sequence>
<keyword evidence="1" id="KW-1133">Transmembrane helix</keyword>
<gene>
    <name evidence="2" type="ORF">A3B25_01570</name>
</gene>
<keyword evidence="1" id="KW-0812">Transmembrane</keyword>
<feature type="transmembrane region" description="Helical" evidence="1">
    <location>
        <begin position="20"/>
        <end position="42"/>
    </location>
</feature>
<evidence type="ECO:0000313" key="3">
    <source>
        <dbReference type="Proteomes" id="UP000179106"/>
    </source>
</evidence>
<dbReference type="PANTHER" id="PTHR43471">
    <property type="entry name" value="ABC TRANSPORTER PERMEASE"/>
    <property type="match status" value="1"/>
</dbReference>
<evidence type="ECO:0000313" key="2">
    <source>
        <dbReference type="EMBL" id="OGZ54728.1"/>
    </source>
</evidence>
<feature type="transmembrane region" description="Helical" evidence="1">
    <location>
        <begin position="54"/>
        <end position="74"/>
    </location>
</feature>
<dbReference type="PANTHER" id="PTHR43471:SF10">
    <property type="entry name" value="SLL1107 PROTEIN"/>
    <property type="match status" value="1"/>
</dbReference>
<reference evidence="2 3" key="1">
    <citation type="journal article" date="2016" name="Nat. Commun.">
        <title>Thousands of microbial genomes shed light on interconnected biogeochemical processes in an aquifer system.</title>
        <authorList>
            <person name="Anantharaman K."/>
            <person name="Brown C.T."/>
            <person name="Hug L.A."/>
            <person name="Sharon I."/>
            <person name="Castelle C.J."/>
            <person name="Probst A.J."/>
            <person name="Thomas B.C."/>
            <person name="Singh A."/>
            <person name="Wilkins M.J."/>
            <person name="Karaoz U."/>
            <person name="Brodie E.L."/>
            <person name="Williams K.H."/>
            <person name="Hubbard S.S."/>
            <person name="Banfield J.F."/>
        </authorList>
    </citation>
    <scope>NUCLEOTIDE SEQUENCE [LARGE SCALE GENOMIC DNA]</scope>
</reference>
<protein>
    <recommendedName>
        <fullName evidence="4">ABC transporter permease</fullName>
    </recommendedName>
</protein>
<feature type="transmembrane region" description="Helical" evidence="1">
    <location>
        <begin position="222"/>
        <end position="247"/>
    </location>
</feature>
<dbReference type="EMBL" id="MHNW01000002">
    <property type="protein sequence ID" value="OGZ54728.1"/>
    <property type="molecule type" value="Genomic_DNA"/>
</dbReference>
<dbReference type="GO" id="GO:0140359">
    <property type="term" value="F:ABC-type transporter activity"/>
    <property type="evidence" value="ECO:0007669"/>
    <property type="project" value="InterPro"/>
</dbReference>
<evidence type="ECO:0000256" key="1">
    <source>
        <dbReference type="SAM" id="Phobius"/>
    </source>
</evidence>